<feature type="transmembrane region" description="Helical" evidence="3">
    <location>
        <begin position="296"/>
        <end position="317"/>
    </location>
</feature>
<dbReference type="Pfam" id="PF14934">
    <property type="entry name" value="TMEM254"/>
    <property type="match status" value="1"/>
</dbReference>
<evidence type="ECO:0000259" key="4">
    <source>
        <dbReference type="Pfam" id="PF01073"/>
    </source>
</evidence>
<feature type="domain" description="3-beta hydroxysteroid dehydrogenase/isomerase" evidence="4">
    <location>
        <begin position="15"/>
        <end position="292"/>
    </location>
</feature>
<dbReference type="InterPro" id="IPR028110">
    <property type="entry name" value="TMEM254"/>
</dbReference>
<dbReference type="PANTHER" id="PTHR43245:SF51">
    <property type="entry name" value="SHORT CHAIN DEHYDROGENASE_REDUCTASE FAMILY 42E, MEMBER 2"/>
    <property type="match status" value="1"/>
</dbReference>
<feature type="transmembrane region" description="Helical" evidence="3">
    <location>
        <begin position="382"/>
        <end position="404"/>
    </location>
</feature>
<organism evidence="5 6">
    <name type="scientific">Zizania palustris</name>
    <name type="common">Northern wild rice</name>
    <dbReference type="NCBI Taxonomy" id="103762"/>
    <lineage>
        <taxon>Eukaryota</taxon>
        <taxon>Viridiplantae</taxon>
        <taxon>Streptophyta</taxon>
        <taxon>Embryophyta</taxon>
        <taxon>Tracheophyta</taxon>
        <taxon>Spermatophyta</taxon>
        <taxon>Magnoliopsida</taxon>
        <taxon>Liliopsida</taxon>
        <taxon>Poales</taxon>
        <taxon>Poaceae</taxon>
        <taxon>BOP clade</taxon>
        <taxon>Oryzoideae</taxon>
        <taxon>Oryzeae</taxon>
        <taxon>Zizaniinae</taxon>
        <taxon>Zizania</taxon>
    </lineage>
</organism>
<dbReference type="PANTHER" id="PTHR43245">
    <property type="entry name" value="BIFUNCTIONAL POLYMYXIN RESISTANCE PROTEIN ARNA"/>
    <property type="match status" value="1"/>
</dbReference>
<keyword evidence="6" id="KW-1185">Reference proteome</keyword>
<keyword evidence="3" id="KW-1133">Transmembrane helix</keyword>
<reference evidence="5" key="2">
    <citation type="submission" date="2021-02" db="EMBL/GenBank/DDBJ databases">
        <authorList>
            <person name="Kimball J.A."/>
            <person name="Haas M.W."/>
            <person name="Macchietto M."/>
            <person name="Kono T."/>
            <person name="Duquette J."/>
            <person name="Shao M."/>
        </authorList>
    </citation>
    <scope>NUCLEOTIDE SEQUENCE</scope>
    <source>
        <tissue evidence="5">Fresh leaf tissue</tissue>
    </source>
</reference>
<reference evidence="5" key="1">
    <citation type="journal article" date="2021" name="bioRxiv">
        <title>Whole Genome Assembly and Annotation of Northern Wild Rice, Zizania palustris L., Supports a Whole Genome Duplication in the Zizania Genus.</title>
        <authorList>
            <person name="Haas M."/>
            <person name="Kono T."/>
            <person name="Macchietto M."/>
            <person name="Millas R."/>
            <person name="McGilp L."/>
            <person name="Shao M."/>
            <person name="Duquette J."/>
            <person name="Hirsch C.N."/>
            <person name="Kimball J."/>
        </authorList>
    </citation>
    <scope>NUCLEOTIDE SEQUENCE</scope>
    <source>
        <tissue evidence="5">Fresh leaf tissue</tissue>
    </source>
</reference>
<proteinExistence type="predicted"/>
<dbReference type="InterPro" id="IPR050177">
    <property type="entry name" value="Lipid_A_modif_metabolic_enz"/>
</dbReference>
<dbReference type="GO" id="GO:0016616">
    <property type="term" value="F:oxidoreductase activity, acting on the CH-OH group of donors, NAD or NADP as acceptor"/>
    <property type="evidence" value="ECO:0007669"/>
    <property type="project" value="InterPro"/>
</dbReference>
<sequence length="518" mass="57401">MNLSASEGIEGVRFAVTGGQGFVGSAICLDLLRRGAREVRSIDLRATSTWSDQLLDAGVRFFQGDIRKKEDVGRALCGVDCVFHLASHGMSGKEMLQAGRADEVNINGTCNMLDACHENGVRRLVYVSTYNVVFGGKPIVNGNEALPYFPIEDHVDAYSRSKSIAEQLVLKSNGRKAKGDKNIRLYTCAIRPAAIYGPGEERHLPRIMSLAKLGLAFFKIGDPNVVSDWVYVDNLVLALILASMGLLDDIPERKGTPVAAGQAYFICDGSPVNTFEFMSPLFRSLDYTVPRVTLDISVALGISRILVLIYTLLYPWLDSKWIPQPILLPAEVYKVSVTHYCSYLKAREELGYVPRVSPREGLAATISYWQERKRKELDGPTLFTWLAVTIGMLALFSVACLPPVGPLKWVLAISLFTFRSMLAIRLVLVVAVALHAGEAVYAWFLAKKVDPRNATDGRFTAKFGLWVTCAISQSLEKCNVQKTRVFYRRYSATSFSKFCMEEPSHPAHSTRSTSNLYP</sequence>
<keyword evidence="2" id="KW-0520">NAD</keyword>
<gene>
    <name evidence="5" type="ORF">GUJ93_ZPchr0006g44527</name>
</gene>
<dbReference type="GO" id="GO:0006694">
    <property type="term" value="P:steroid biosynthetic process"/>
    <property type="evidence" value="ECO:0007669"/>
    <property type="project" value="InterPro"/>
</dbReference>
<evidence type="ECO:0000256" key="2">
    <source>
        <dbReference type="ARBA" id="ARBA00023027"/>
    </source>
</evidence>
<evidence type="ECO:0000313" key="6">
    <source>
        <dbReference type="Proteomes" id="UP000729402"/>
    </source>
</evidence>
<evidence type="ECO:0000313" key="5">
    <source>
        <dbReference type="EMBL" id="KAG8072127.1"/>
    </source>
</evidence>
<dbReference type="AlphaFoldDB" id="A0A8J5SV29"/>
<keyword evidence="1" id="KW-0560">Oxidoreductase</keyword>
<comment type="caution">
    <text evidence="5">The sequence shown here is derived from an EMBL/GenBank/DDBJ whole genome shotgun (WGS) entry which is preliminary data.</text>
</comment>
<feature type="transmembrane region" description="Helical" evidence="3">
    <location>
        <begin position="424"/>
        <end position="444"/>
    </location>
</feature>
<name>A0A8J5SV29_ZIZPA</name>
<dbReference type="FunFam" id="3.40.50.720:FF:000138">
    <property type="entry name" value="Short-chain dehydrogenase/reductase family 42E member 1"/>
    <property type="match status" value="1"/>
</dbReference>
<evidence type="ECO:0000256" key="3">
    <source>
        <dbReference type="SAM" id="Phobius"/>
    </source>
</evidence>
<dbReference type="InterPro" id="IPR002225">
    <property type="entry name" value="3Beta_OHSteriod_DH/Estase"/>
</dbReference>
<dbReference type="OrthoDB" id="2735536at2759"/>
<dbReference type="EMBL" id="JAAALK010000283">
    <property type="protein sequence ID" value="KAG8072127.1"/>
    <property type="molecule type" value="Genomic_DNA"/>
</dbReference>
<evidence type="ECO:0000256" key="1">
    <source>
        <dbReference type="ARBA" id="ARBA00023002"/>
    </source>
</evidence>
<keyword evidence="3" id="KW-0812">Transmembrane</keyword>
<accession>A0A8J5SV29</accession>
<protein>
    <recommendedName>
        <fullName evidence="4">3-beta hydroxysteroid dehydrogenase/isomerase domain-containing protein</fullName>
    </recommendedName>
</protein>
<dbReference type="Proteomes" id="UP000729402">
    <property type="component" value="Unassembled WGS sequence"/>
</dbReference>
<dbReference type="Pfam" id="PF01073">
    <property type="entry name" value="3Beta_HSD"/>
    <property type="match status" value="1"/>
</dbReference>
<keyword evidence="3" id="KW-0472">Membrane</keyword>